<dbReference type="EMBL" id="MU842920">
    <property type="protein sequence ID" value="KAK2026183.1"/>
    <property type="molecule type" value="Genomic_DNA"/>
</dbReference>
<evidence type="ECO:0000313" key="2">
    <source>
        <dbReference type="Proteomes" id="UP001232148"/>
    </source>
</evidence>
<dbReference type="Proteomes" id="UP001232148">
    <property type="component" value="Unassembled WGS sequence"/>
</dbReference>
<reference evidence="1" key="1">
    <citation type="submission" date="2021-06" db="EMBL/GenBank/DDBJ databases">
        <title>Comparative genomics, transcriptomics and evolutionary studies reveal genomic signatures of adaptation to plant cell wall in hemibiotrophic fungi.</title>
        <authorList>
            <consortium name="DOE Joint Genome Institute"/>
            <person name="Baroncelli R."/>
            <person name="Diaz J.F."/>
            <person name="Benocci T."/>
            <person name="Peng M."/>
            <person name="Battaglia E."/>
            <person name="Haridas S."/>
            <person name="Andreopoulos W."/>
            <person name="Labutti K."/>
            <person name="Pangilinan J."/>
            <person name="Floch G.L."/>
            <person name="Makela M.R."/>
            <person name="Henrissat B."/>
            <person name="Grigoriev I.V."/>
            <person name="Crouch J.A."/>
            <person name="De Vries R.P."/>
            <person name="Sukno S.A."/>
            <person name="Thon M.R."/>
        </authorList>
    </citation>
    <scope>NUCLEOTIDE SEQUENCE</scope>
    <source>
        <strain evidence="1">MAFF235873</strain>
    </source>
</reference>
<accession>A0AAD9HC92</accession>
<dbReference type="AlphaFoldDB" id="A0AAD9HC92"/>
<proteinExistence type="predicted"/>
<gene>
    <name evidence="1" type="ORF">LX32DRAFT_33473</name>
</gene>
<sequence>MTLDDTALEVPTQHKLQVVVDRLKPHCIRLSQPRWNGGSHEPHRLPPSSWALREAGTYLSNCIKLPGVEPLYYYCRPCPPTPEGCSLVNNLAVSLCPPVRLRVISLACHFASTQPWEIWGRADQRAPTRSLRTFSILPSRPPPSFSSLTSVDIADDIHHRAI</sequence>
<protein>
    <submittedName>
        <fullName evidence="1">Uncharacterized protein</fullName>
    </submittedName>
</protein>
<keyword evidence="2" id="KW-1185">Reference proteome</keyword>
<name>A0AAD9HC92_9PEZI</name>
<evidence type="ECO:0000313" key="1">
    <source>
        <dbReference type="EMBL" id="KAK2026183.1"/>
    </source>
</evidence>
<comment type="caution">
    <text evidence="1">The sequence shown here is derived from an EMBL/GenBank/DDBJ whole genome shotgun (WGS) entry which is preliminary data.</text>
</comment>
<organism evidence="1 2">
    <name type="scientific">Colletotrichum zoysiae</name>
    <dbReference type="NCBI Taxonomy" id="1216348"/>
    <lineage>
        <taxon>Eukaryota</taxon>
        <taxon>Fungi</taxon>
        <taxon>Dikarya</taxon>
        <taxon>Ascomycota</taxon>
        <taxon>Pezizomycotina</taxon>
        <taxon>Sordariomycetes</taxon>
        <taxon>Hypocreomycetidae</taxon>
        <taxon>Glomerellales</taxon>
        <taxon>Glomerellaceae</taxon>
        <taxon>Colletotrichum</taxon>
        <taxon>Colletotrichum graminicola species complex</taxon>
    </lineage>
</organism>